<sequence length="451" mass="50931">MNPNSSNNFSNDSQESLYHVDDVSTVPGSDVSQESNHDLSSSDNDANDDGIEDQVLINTPERREAIERLRLVMSLFGRNSSDDDNSSDSENESADLRHEHSRNTDNNNNDRDNSSDNDENRDGPGRITLVLRNRNQGSQASNRTLEVNVNNGLIWNLFTGLSMLNGSLEIDSSNSDDVNADAEDGDNLLQGFDYRVLRSKFVSSTYFDSPFKRQIPNEPTKFNDFGQFADNMCYIFKVLGIYNALKPSEPMLQFIDKKWESINGVSSVPTTTTTTETEAGILAEILEMSEFKVIEPPATRTVDGKRIAISQNFINHCPLVRHYALDLYYKDRIACKYEIPCGLMFNVATSQNDGNVHVDLQPNGELEQSVAELDPDFETRNKIAQKLIENLNVGEGEKRCSLCFDEIFESQQYIHFDKFVDILAIIENKINKSRGLLFDLELKKLMNIELD</sequence>
<dbReference type="EMBL" id="JANBPU010000267">
    <property type="protein sequence ID" value="KAJ1913357.1"/>
    <property type="molecule type" value="Genomic_DNA"/>
</dbReference>
<dbReference type="Proteomes" id="UP001150538">
    <property type="component" value="Unassembled WGS sequence"/>
</dbReference>
<evidence type="ECO:0000313" key="3">
    <source>
        <dbReference type="Proteomes" id="UP001150538"/>
    </source>
</evidence>
<feature type="compositionally biased region" description="Low complexity" evidence="1">
    <location>
        <begin position="1"/>
        <end position="16"/>
    </location>
</feature>
<reference evidence="2" key="1">
    <citation type="submission" date="2022-07" db="EMBL/GenBank/DDBJ databases">
        <title>Phylogenomic reconstructions and comparative analyses of Kickxellomycotina fungi.</title>
        <authorList>
            <person name="Reynolds N.K."/>
            <person name="Stajich J.E."/>
            <person name="Barry K."/>
            <person name="Grigoriev I.V."/>
            <person name="Crous P."/>
            <person name="Smith M.E."/>
        </authorList>
    </citation>
    <scope>NUCLEOTIDE SEQUENCE</scope>
    <source>
        <strain evidence="2">NBRC 100468</strain>
    </source>
</reference>
<evidence type="ECO:0000313" key="2">
    <source>
        <dbReference type="EMBL" id="KAJ1913357.1"/>
    </source>
</evidence>
<gene>
    <name evidence="2" type="ORF">H4219_005246</name>
</gene>
<comment type="caution">
    <text evidence="2">The sequence shown here is derived from an EMBL/GenBank/DDBJ whole genome shotgun (WGS) entry which is preliminary data.</text>
</comment>
<accession>A0A9W7ZVE4</accession>
<proteinExistence type="predicted"/>
<feature type="compositionally biased region" description="Acidic residues" evidence="1">
    <location>
        <begin position="82"/>
        <end position="93"/>
    </location>
</feature>
<name>A0A9W7ZVE4_9FUNG</name>
<keyword evidence="3" id="KW-1185">Reference proteome</keyword>
<feature type="region of interest" description="Disordered" evidence="1">
    <location>
        <begin position="77"/>
        <end position="125"/>
    </location>
</feature>
<organism evidence="2 3">
    <name type="scientific">Mycoemilia scoparia</name>
    <dbReference type="NCBI Taxonomy" id="417184"/>
    <lineage>
        <taxon>Eukaryota</taxon>
        <taxon>Fungi</taxon>
        <taxon>Fungi incertae sedis</taxon>
        <taxon>Zoopagomycota</taxon>
        <taxon>Kickxellomycotina</taxon>
        <taxon>Kickxellomycetes</taxon>
        <taxon>Kickxellales</taxon>
        <taxon>Kickxellaceae</taxon>
        <taxon>Mycoemilia</taxon>
    </lineage>
</organism>
<protein>
    <submittedName>
        <fullName evidence="2">Uncharacterized protein</fullName>
    </submittedName>
</protein>
<feature type="compositionally biased region" description="Basic and acidic residues" evidence="1">
    <location>
        <begin position="94"/>
        <end position="124"/>
    </location>
</feature>
<evidence type="ECO:0000256" key="1">
    <source>
        <dbReference type="SAM" id="MobiDB-lite"/>
    </source>
</evidence>
<feature type="region of interest" description="Disordered" evidence="1">
    <location>
        <begin position="1"/>
        <end position="59"/>
    </location>
</feature>
<dbReference type="AlphaFoldDB" id="A0A9W7ZVE4"/>